<dbReference type="EMBL" id="FQZN01000016">
    <property type="protein sequence ID" value="SHJ13533.1"/>
    <property type="molecule type" value="Genomic_DNA"/>
</dbReference>
<name>A0A1M6GUC7_9BACE</name>
<protein>
    <recommendedName>
        <fullName evidence="3">DUF4943 domain-containing protein</fullName>
    </recommendedName>
</protein>
<gene>
    <name evidence="1" type="ORF">SAMN05444350_11663</name>
</gene>
<keyword evidence="2" id="KW-1185">Reference proteome</keyword>
<accession>A0A1M6GUC7</accession>
<dbReference type="eggNOG" id="ENOG502ZUAT">
    <property type="taxonomic scope" value="Bacteria"/>
</dbReference>
<evidence type="ECO:0000313" key="1">
    <source>
        <dbReference type="EMBL" id="SHJ13533.1"/>
    </source>
</evidence>
<proteinExistence type="predicted"/>
<dbReference type="AlphaFoldDB" id="A0A1M6GUC7"/>
<reference evidence="2" key="1">
    <citation type="submission" date="2016-11" db="EMBL/GenBank/DDBJ databases">
        <authorList>
            <person name="Varghese N."/>
            <person name="Submissions S."/>
        </authorList>
    </citation>
    <scope>NUCLEOTIDE SEQUENCE [LARGE SCALE GENOMIC DNA]</scope>
    <source>
        <strain evidence="2">DSM 26884</strain>
    </source>
</reference>
<organism evidence="1 2">
    <name type="scientific">Bacteroides stercorirosoris</name>
    <dbReference type="NCBI Taxonomy" id="871324"/>
    <lineage>
        <taxon>Bacteria</taxon>
        <taxon>Pseudomonadati</taxon>
        <taxon>Bacteroidota</taxon>
        <taxon>Bacteroidia</taxon>
        <taxon>Bacteroidales</taxon>
        <taxon>Bacteroidaceae</taxon>
        <taxon>Bacteroides</taxon>
    </lineage>
</organism>
<evidence type="ECO:0008006" key="3">
    <source>
        <dbReference type="Google" id="ProtNLM"/>
    </source>
</evidence>
<evidence type="ECO:0000313" key="2">
    <source>
        <dbReference type="Proteomes" id="UP000184192"/>
    </source>
</evidence>
<dbReference type="Proteomes" id="UP000184192">
    <property type="component" value="Unassembled WGS sequence"/>
</dbReference>
<dbReference type="Pfam" id="PF16301">
    <property type="entry name" value="DUF4943"/>
    <property type="match status" value="1"/>
</dbReference>
<dbReference type="InterPro" id="IPR032546">
    <property type="entry name" value="DUF4943"/>
</dbReference>
<sequence>MRTLSLYTILAGGRINIRSCRAAMLALLLCLSLSFVSCTEETLDYNNPDVDLFVKQLKGGKYSVESPEGLNTVPRFTVDDIEGLLKYAEDLTVIPSFPLAPVSYSAGGKLRLGECILWTVETIRLGQNASMGCKMVHADAENYEGIYFLSDDEVLDAAARYRRWWESRKYPRTMWTIDPCYDEPLCGSGYMWW</sequence>